<dbReference type="GO" id="GO:0008270">
    <property type="term" value="F:zinc ion binding"/>
    <property type="evidence" value="ECO:0007669"/>
    <property type="project" value="UniProtKB-KW"/>
</dbReference>
<gene>
    <name evidence="7" type="ORF">PENTCL1PPCAC_23417</name>
</gene>
<keyword evidence="2 4" id="KW-0863">Zinc-finger</keyword>
<feature type="region of interest" description="Disordered" evidence="5">
    <location>
        <begin position="1"/>
        <end position="20"/>
    </location>
</feature>
<evidence type="ECO:0000256" key="5">
    <source>
        <dbReference type="SAM" id="MobiDB-lite"/>
    </source>
</evidence>
<dbReference type="InterPro" id="IPR001841">
    <property type="entry name" value="Znf_RING"/>
</dbReference>
<feature type="domain" description="RING-type" evidence="6">
    <location>
        <begin position="70"/>
        <end position="106"/>
    </location>
</feature>
<proteinExistence type="predicted"/>
<feature type="domain" description="RING-type" evidence="6">
    <location>
        <begin position="124"/>
        <end position="168"/>
    </location>
</feature>
<protein>
    <recommendedName>
        <fullName evidence="6">RING-type domain-containing protein</fullName>
    </recommendedName>
</protein>
<evidence type="ECO:0000256" key="4">
    <source>
        <dbReference type="PROSITE-ProRule" id="PRU00175"/>
    </source>
</evidence>
<evidence type="ECO:0000313" key="8">
    <source>
        <dbReference type="Proteomes" id="UP001432027"/>
    </source>
</evidence>
<dbReference type="PANTHER" id="PTHR16450:SF1">
    <property type="entry name" value="PROTEIN CBG12045"/>
    <property type="match status" value="1"/>
</dbReference>
<keyword evidence="3" id="KW-0862">Zinc</keyword>
<dbReference type="AlphaFoldDB" id="A0AAV5U468"/>
<evidence type="ECO:0000256" key="2">
    <source>
        <dbReference type="ARBA" id="ARBA00022771"/>
    </source>
</evidence>
<name>A0AAV5U468_9BILA</name>
<reference evidence="7" key="1">
    <citation type="submission" date="2023-10" db="EMBL/GenBank/DDBJ databases">
        <title>Genome assembly of Pristionchus species.</title>
        <authorList>
            <person name="Yoshida K."/>
            <person name="Sommer R.J."/>
        </authorList>
    </citation>
    <scope>NUCLEOTIDE SEQUENCE</scope>
    <source>
        <strain evidence="7">RS0144</strain>
    </source>
</reference>
<evidence type="ECO:0000256" key="1">
    <source>
        <dbReference type="ARBA" id="ARBA00022723"/>
    </source>
</evidence>
<keyword evidence="1" id="KW-0479">Metal-binding</keyword>
<feature type="non-terminal residue" evidence="7">
    <location>
        <position position="1"/>
    </location>
</feature>
<dbReference type="PROSITE" id="PS00518">
    <property type="entry name" value="ZF_RING_1"/>
    <property type="match status" value="2"/>
</dbReference>
<dbReference type="PROSITE" id="PS50089">
    <property type="entry name" value="ZF_RING_2"/>
    <property type="match status" value="2"/>
</dbReference>
<dbReference type="SMART" id="SM00184">
    <property type="entry name" value="RING"/>
    <property type="match status" value="2"/>
</dbReference>
<dbReference type="Gene3D" id="3.30.40.10">
    <property type="entry name" value="Zinc/RING finger domain, C3HC4 (zinc finger)"/>
    <property type="match status" value="2"/>
</dbReference>
<sequence>SPLPSSYKIQPIISSDMPSSDNMAIPSRTVNVIDYKTGKERIRDFNEILDHFVKEDQKSASRGDRFSRVCGACGTEQPRRRVVSDKCGHAFCRECADGKNTCPDCEKPCSFIHLYEDDDHSRQCGVCLNEAPRYRSFFKDCGHLVCRVCAIRSAPESGQSTVSCPFCRVPSKSAVPLIEKI</sequence>
<dbReference type="EMBL" id="BTSX01000005">
    <property type="protein sequence ID" value="GMT01243.1"/>
    <property type="molecule type" value="Genomic_DNA"/>
</dbReference>
<evidence type="ECO:0000259" key="6">
    <source>
        <dbReference type="PROSITE" id="PS50089"/>
    </source>
</evidence>
<dbReference type="SUPFAM" id="SSF57850">
    <property type="entry name" value="RING/U-box"/>
    <property type="match status" value="2"/>
</dbReference>
<accession>A0AAV5U468</accession>
<keyword evidence="8" id="KW-1185">Reference proteome</keyword>
<dbReference type="InterPro" id="IPR027370">
    <property type="entry name" value="Znf-RING_euk"/>
</dbReference>
<dbReference type="Pfam" id="PF13445">
    <property type="entry name" value="zf-RING_UBOX"/>
    <property type="match status" value="1"/>
</dbReference>
<evidence type="ECO:0000256" key="3">
    <source>
        <dbReference type="ARBA" id="ARBA00022833"/>
    </source>
</evidence>
<dbReference type="InterPro" id="IPR013083">
    <property type="entry name" value="Znf_RING/FYVE/PHD"/>
</dbReference>
<dbReference type="Proteomes" id="UP001432027">
    <property type="component" value="Unassembled WGS sequence"/>
</dbReference>
<organism evidence="7 8">
    <name type="scientific">Pristionchus entomophagus</name>
    <dbReference type="NCBI Taxonomy" id="358040"/>
    <lineage>
        <taxon>Eukaryota</taxon>
        <taxon>Metazoa</taxon>
        <taxon>Ecdysozoa</taxon>
        <taxon>Nematoda</taxon>
        <taxon>Chromadorea</taxon>
        <taxon>Rhabditida</taxon>
        <taxon>Rhabditina</taxon>
        <taxon>Diplogasteromorpha</taxon>
        <taxon>Diplogasteroidea</taxon>
        <taxon>Neodiplogasteridae</taxon>
        <taxon>Pristionchus</taxon>
    </lineage>
</organism>
<dbReference type="PANTHER" id="PTHR16450">
    <property type="entry name" value="RING FINGER PROTEIN 186"/>
    <property type="match status" value="1"/>
</dbReference>
<dbReference type="InterPro" id="IPR017907">
    <property type="entry name" value="Znf_RING_CS"/>
</dbReference>
<evidence type="ECO:0000313" key="7">
    <source>
        <dbReference type="EMBL" id="GMT01243.1"/>
    </source>
</evidence>
<comment type="caution">
    <text evidence="7">The sequence shown here is derived from an EMBL/GenBank/DDBJ whole genome shotgun (WGS) entry which is preliminary data.</text>
</comment>